<proteinExistence type="predicted"/>
<dbReference type="EMBL" id="GGEC01087492">
    <property type="protein sequence ID" value="MBX67976.1"/>
    <property type="molecule type" value="Transcribed_RNA"/>
</dbReference>
<dbReference type="AlphaFoldDB" id="A0A2P2QLW0"/>
<name>A0A2P2QLW0_RHIMU</name>
<evidence type="ECO:0000313" key="1">
    <source>
        <dbReference type="EMBL" id="MBX67976.1"/>
    </source>
</evidence>
<reference evidence="1" key="1">
    <citation type="submission" date="2018-02" db="EMBL/GenBank/DDBJ databases">
        <title>Rhizophora mucronata_Transcriptome.</title>
        <authorList>
            <person name="Meera S.P."/>
            <person name="Sreeshan A."/>
            <person name="Augustine A."/>
        </authorList>
    </citation>
    <scope>NUCLEOTIDE SEQUENCE</scope>
    <source>
        <tissue evidence="1">Leaf</tissue>
    </source>
</reference>
<protein>
    <submittedName>
        <fullName evidence="1">Uncharacterized protein</fullName>
    </submittedName>
</protein>
<organism evidence="1">
    <name type="scientific">Rhizophora mucronata</name>
    <name type="common">Asiatic mangrove</name>
    <dbReference type="NCBI Taxonomy" id="61149"/>
    <lineage>
        <taxon>Eukaryota</taxon>
        <taxon>Viridiplantae</taxon>
        <taxon>Streptophyta</taxon>
        <taxon>Embryophyta</taxon>
        <taxon>Tracheophyta</taxon>
        <taxon>Spermatophyta</taxon>
        <taxon>Magnoliopsida</taxon>
        <taxon>eudicotyledons</taxon>
        <taxon>Gunneridae</taxon>
        <taxon>Pentapetalae</taxon>
        <taxon>rosids</taxon>
        <taxon>fabids</taxon>
        <taxon>Malpighiales</taxon>
        <taxon>Rhizophoraceae</taxon>
        <taxon>Rhizophora</taxon>
    </lineage>
</organism>
<accession>A0A2P2QLW0</accession>
<sequence length="18" mass="2140">MCIHTSYLCIFWILALVL</sequence>